<dbReference type="GO" id="GO:0003755">
    <property type="term" value="F:peptidyl-prolyl cis-trans isomerase activity"/>
    <property type="evidence" value="ECO:0007669"/>
    <property type="project" value="UniProtKB-KW"/>
</dbReference>
<dbReference type="PROSITE" id="PS51257">
    <property type="entry name" value="PROKAR_LIPOPROTEIN"/>
    <property type="match status" value="1"/>
</dbReference>
<keyword evidence="9" id="KW-1185">Reference proteome</keyword>
<dbReference type="PANTHER" id="PTHR43811:SF19">
    <property type="entry name" value="39 KDA FK506-BINDING NUCLEAR PROTEIN"/>
    <property type="match status" value="1"/>
</dbReference>
<dbReference type="PANTHER" id="PTHR43811">
    <property type="entry name" value="FKBP-TYPE PEPTIDYL-PROLYL CIS-TRANS ISOMERASE FKPA"/>
    <property type="match status" value="1"/>
</dbReference>
<dbReference type="PROSITE" id="PS50059">
    <property type="entry name" value="FKBP_PPIASE"/>
    <property type="match status" value="1"/>
</dbReference>
<dbReference type="InterPro" id="IPR046357">
    <property type="entry name" value="PPIase_dom_sf"/>
</dbReference>
<evidence type="ECO:0000313" key="8">
    <source>
        <dbReference type="EMBL" id="SDY49789.1"/>
    </source>
</evidence>
<dbReference type="Gene3D" id="3.10.50.40">
    <property type="match status" value="1"/>
</dbReference>
<dbReference type="EC" id="5.2.1.8" evidence="3 6"/>
<evidence type="ECO:0000256" key="5">
    <source>
        <dbReference type="ARBA" id="ARBA00023235"/>
    </source>
</evidence>
<dbReference type="EMBL" id="FNOV01000009">
    <property type="protein sequence ID" value="SDY49789.1"/>
    <property type="molecule type" value="Genomic_DNA"/>
</dbReference>
<evidence type="ECO:0000313" key="9">
    <source>
        <dbReference type="Proteomes" id="UP000199249"/>
    </source>
</evidence>
<feature type="domain" description="PPIase FKBP-type" evidence="7">
    <location>
        <begin position="231"/>
        <end position="321"/>
    </location>
</feature>
<protein>
    <recommendedName>
        <fullName evidence="3 6">peptidylprolyl isomerase</fullName>
        <ecNumber evidence="3 6">5.2.1.8</ecNumber>
    </recommendedName>
</protein>
<dbReference type="Proteomes" id="UP000199249">
    <property type="component" value="Unassembled WGS sequence"/>
</dbReference>
<evidence type="ECO:0000256" key="2">
    <source>
        <dbReference type="ARBA" id="ARBA00006577"/>
    </source>
</evidence>
<proteinExistence type="inferred from homology"/>
<evidence type="ECO:0000256" key="4">
    <source>
        <dbReference type="ARBA" id="ARBA00023110"/>
    </source>
</evidence>
<dbReference type="STRING" id="651662.SAMN04488069_10979"/>
<evidence type="ECO:0000256" key="1">
    <source>
        <dbReference type="ARBA" id="ARBA00000971"/>
    </source>
</evidence>
<dbReference type="SUPFAM" id="SSF54534">
    <property type="entry name" value="FKBP-like"/>
    <property type="match status" value="1"/>
</dbReference>
<dbReference type="InterPro" id="IPR001179">
    <property type="entry name" value="PPIase_FKBP_dom"/>
</dbReference>
<keyword evidence="5 6" id="KW-0413">Isomerase</keyword>
<accession>A0A1H3KCX6</accession>
<evidence type="ECO:0000256" key="6">
    <source>
        <dbReference type="PROSITE-ProRule" id="PRU00277"/>
    </source>
</evidence>
<dbReference type="RefSeq" id="WP_092741211.1">
    <property type="nucleotide sequence ID" value="NZ_FNOV01000009.1"/>
</dbReference>
<evidence type="ECO:0000256" key="3">
    <source>
        <dbReference type="ARBA" id="ARBA00013194"/>
    </source>
</evidence>
<dbReference type="OrthoDB" id="9814548at2"/>
<keyword evidence="4 6" id="KW-0697">Rotamase</keyword>
<comment type="similarity">
    <text evidence="2">Belongs to the FKBP-type PPIase family.</text>
</comment>
<dbReference type="AlphaFoldDB" id="A0A1H3KCX6"/>
<evidence type="ECO:0000259" key="7">
    <source>
        <dbReference type="PROSITE" id="PS50059"/>
    </source>
</evidence>
<gene>
    <name evidence="8" type="ORF">SAMN04488069_10979</name>
</gene>
<organism evidence="8 9">
    <name type="scientific">Hymenobacter psychrophilus</name>
    <dbReference type="NCBI Taxonomy" id="651662"/>
    <lineage>
        <taxon>Bacteria</taxon>
        <taxon>Pseudomonadati</taxon>
        <taxon>Bacteroidota</taxon>
        <taxon>Cytophagia</taxon>
        <taxon>Cytophagales</taxon>
        <taxon>Hymenobacteraceae</taxon>
        <taxon>Hymenobacter</taxon>
    </lineage>
</organism>
<dbReference type="Pfam" id="PF00254">
    <property type="entry name" value="FKBP_C"/>
    <property type="match status" value="1"/>
</dbReference>
<sequence>MFLQRNFLSLALVAGILSLASCNKSGDFSKTPSGIEYKVFKSTGAGKYDAKDVSSEGDATYKERIGKIMALHVEYRTAKDSVLFNSRKQQMGFPVRVPLDTVRKAQRGGLEEAISLLQPGDSAVFRFNVDTIFAKSFRQPVPPFMSKAGKTMTMYVKVDKVQAQAEAMADVQKMQVEQQAKMAAHAEDQLKKDDVALQAYAKKNNLTVQKDASGVYYAITTAGPGPKPKAGQIVSVLYKGSLLESGKVFDSSEKVGNKPFDFAIGQGQVIPGWDAGIAQFPKGSKGVLLVPSSLAYGQRGAGADIPADAILRFDVELVDIKNAPAQPAAGAQMDEAEIRRQIEAMQRQQQGK</sequence>
<name>A0A1H3KCX6_9BACT</name>
<comment type="catalytic activity">
    <reaction evidence="1 6">
        <text>[protein]-peptidylproline (omega=180) = [protein]-peptidylproline (omega=0)</text>
        <dbReference type="Rhea" id="RHEA:16237"/>
        <dbReference type="Rhea" id="RHEA-COMP:10747"/>
        <dbReference type="Rhea" id="RHEA-COMP:10748"/>
        <dbReference type="ChEBI" id="CHEBI:83833"/>
        <dbReference type="ChEBI" id="CHEBI:83834"/>
        <dbReference type="EC" id="5.2.1.8"/>
    </reaction>
</comment>
<reference evidence="9" key="1">
    <citation type="submission" date="2016-10" db="EMBL/GenBank/DDBJ databases">
        <authorList>
            <person name="Varghese N."/>
            <person name="Submissions S."/>
        </authorList>
    </citation>
    <scope>NUCLEOTIDE SEQUENCE [LARGE SCALE GENOMIC DNA]</scope>
    <source>
        <strain evidence="9">CGMCC 1.8975</strain>
    </source>
</reference>